<dbReference type="Proteomes" id="UP000550736">
    <property type="component" value="Unassembled WGS sequence"/>
</dbReference>
<evidence type="ECO:0000313" key="3">
    <source>
        <dbReference type="EMBL" id="NMK98086.1"/>
    </source>
</evidence>
<evidence type="ECO:0000313" key="4">
    <source>
        <dbReference type="EMBL" id="TBW76897.1"/>
    </source>
</evidence>
<dbReference type="EMBL" id="JABBLX010000023">
    <property type="protein sequence ID" value="NMK98086.1"/>
    <property type="molecule type" value="Genomic_DNA"/>
</dbReference>
<dbReference type="EMBL" id="JABBMI010000069">
    <property type="protein sequence ID" value="NMK54961.1"/>
    <property type="molecule type" value="Genomic_DNA"/>
</dbReference>
<feature type="transmembrane region" description="Helical" evidence="1">
    <location>
        <begin position="43"/>
        <end position="59"/>
    </location>
</feature>
<gene>
    <name evidence="4" type="ORF">EQ811_08535</name>
    <name evidence="3" type="ORF">HHM13_08275</name>
    <name evidence="2" type="ORF">HHM24_09525</name>
</gene>
<organism evidence="4 5">
    <name type="scientific">Staphylococcus capitis</name>
    <dbReference type="NCBI Taxonomy" id="29388"/>
    <lineage>
        <taxon>Bacteria</taxon>
        <taxon>Bacillati</taxon>
        <taxon>Bacillota</taxon>
        <taxon>Bacilli</taxon>
        <taxon>Bacillales</taxon>
        <taxon>Staphylococcaceae</taxon>
        <taxon>Staphylococcus</taxon>
    </lineage>
</organism>
<dbReference type="RefSeq" id="WP_030062669.1">
    <property type="nucleotide sequence ID" value="NZ_AP014956.1"/>
</dbReference>
<name>A0A7X9ZHJ9_STACP</name>
<dbReference type="AlphaFoldDB" id="A0A7X9ZHJ9"/>
<reference evidence="4 5" key="1">
    <citation type="journal article" date="2019" name="Sci. Transl. Med.">
        <title>Quorum sensing between bacterial species on the skin protects against epidermal injury in atopic dermatitis.</title>
        <authorList>
            <person name="Williams M.R."/>
        </authorList>
    </citation>
    <scope>NUCLEOTIDE SEQUENCE [LARGE SCALE GENOMIC DNA]</scope>
    <source>
        <strain evidence="4 5">H8</strain>
    </source>
</reference>
<keyword evidence="1" id="KW-0812">Transmembrane</keyword>
<accession>A0A7X9ZHJ9</accession>
<dbReference type="GeneID" id="93668431"/>
<evidence type="ECO:0000313" key="7">
    <source>
        <dbReference type="Proteomes" id="UP000550736"/>
    </source>
</evidence>
<dbReference type="EMBL" id="SCHC01000002">
    <property type="protein sequence ID" value="TBW76897.1"/>
    <property type="molecule type" value="Genomic_DNA"/>
</dbReference>
<evidence type="ECO:0000256" key="1">
    <source>
        <dbReference type="SAM" id="Phobius"/>
    </source>
</evidence>
<keyword evidence="1" id="KW-0472">Membrane</keyword>
<comment type="caution">
    <text evidence="4">The sequence shown here is derived from an EMBL/GenBank/DDBJ whole genome shotgun (WGS) entry which is preliminary data.</text>
</comment>
<dbReference type="Proteomes" id="UP000291949">
    <property type="component" value="Unassembled WGS sequence"/>
</dbReference>
<feature type="transmembrane region" description="Helical" evidence="1">
    <location>
        <begin position="12"/>
        <end position="31"/>
    </location>
</feature>
<sequence length="67" mass="7863">MRKLLKKLTKKDFVLIVILFIVAVMCFLNTFDIVKLSESQSNYVATIYTIIVFISLIRINKKDKHDQ</sequence>
<evidence type="ECO:0000313" key="2">
    <source>
        <dbReference type="EMBL" id="NMK54961.1"/>
    </source>
</evidence>
<protein>
    <submittedName>
        <fullName evidence="4">Uncharacterized protein</fullName>
    </submittedName>
</protein>
<keyword evidence="6" id="KW-1185">Reference proteome</keyword>
<reference evidence="6 7" key="2">
    <citation type="submission" date="2020-04" db="EMBL/GenBank/DDBJ databases">
        <title>The Epidemiology and Molecular Characteristics of Linezolid-Resistant Staphylococcus capitis in Huashan Hospital, Shanghai.</title>
        <authorList>
            <person name="Ding L."/>
            <person name="Li P."/>
            <person name="Yang Y."/>
            <person name="Lin D."/>
            <person name="Xu X."/>
        </authorList>
    </citation>
    <scope>NUCLEOTIDE SEQUENCE [LARGE SCALE GENOMIC DNA]</scope>
    <source>
        <strain evidence="3 7">12-86</strain>
        <strain evidence="2 6">17-84</strain>
    </source>
</reference>
<proteinExistence type="predicted"/>
<dbReference type="Proteomes" id="UP000538955">
    <property type="component" value="Unassembled WGS sequence"/>
</dbReference>
<evidence type="ECO:0000313" key="6">
    <source>
        <dbReference type="Proteomes" id="UP000538955"/>
    </source>
</evidence>
<evidence type="ECO:0000313" key="5">
    <source>
        <dbReference type="Proteomes" id="UP000291949"/>
    </source>
</evidence>
<keyword evidence="1" id="KW-1133">Transmembrane helix</keyword>